<gene>
    <name evidence="2" type="ORF">BDA96_04G110200</name>
</gene>
<sequence>MSGSASLDMAAASTMAWLGLGTLSVCNTPSPLVLHCGRGKVHDAFVVVGAAEDEGAATWVFDVHKVIFFHSLMAANARRKDFTFDFTGDEDDNQFLPLEIHDHVTSCSPTSYLHRRSTTSSPPHAWMPGSAMLRDARQDLRQQATTHKP</sequence>
<keyword evidence="1" id="KW-0732">Signal</keyword>
<evidence type="ECO:0000256" key="1">
    <source>
        <dbReference type="SAM" id="SignalP"/>
    </source>
</evidence>
<name>A0A921R4U0_SORBI</name>
<proteinExistence type="predicted"/>
<accession>A0A921R4U0</accession>
<evidence type="ECO:0000313" key="3">
    <source>
        <dbReference type="Proteomes" id="UP000807115"/>
    </source>
</evidence>
<protein>
    <submittedName>
        <fullName evidence="2">Uncharacterized protein</fullName>
    </submittedName>
</protein>
<reference evidence="2" key="2">
    <citation type="submission" date="2020-10" db="EMBL/GenBank/DDBJ databases">
        <authorList>
            <person name="Cooper E.A."/>
            <person name="Brenton Z.W."/>
            <person name="Flinn B.S."/>
            <person name="Jenkins J."/>
            <person name="Shu S."/>
            <person name="Flowers D."/>
            <person name="Luo F."/>
            <person name="Wang Y."/>
            <person name="Xia P."/>
            <person name="Barry K."/>
            <person name="Daum C."/>
            <person name="Lipzen A."/>
            <person name="Yoshinaga Y."/>
            <person name="Schmutz J."/>
            <person name="Saski C."/>
            <person name="Vermerris W."/>
            <person name="Kresovich S."/>
        </authorList>
    </citation>
    <scope>NUCLEOTIDE SEQUENCE</scope>
</reference>
<dbReference type="AlphaFoldDB" id="A0A921R4U0"/>
<dbReference type="Proteomes" id="UP000807115">
    <property type="component" value="Chromosome 4"/>
</dbReference>
<organism evidence="2 3">
    <name type="scientific">Sorghum bicolor</name>
    <name type="common">Sorghum</name>
    <name type="synonym">Sorghum vulgare</name>
    <dbReference type="NCBI Taxonomy" id="4558"/>
    <lineage>
        <taxon>Eukaryota</taxon>
        <taxon>Viridiplantae</taxon>
        <taxon>Streptophyta</taxon>
        <taxon>Embryophyta</taxon>
        <taxon>Tracheophyta</taxon>
        <taxon>Spermatophyta</taxon>
        <taxon>Magnoliopsida</taxon>
        <taxon>Liliopsida</taxon>
        <taxon>Poales</taxon>
        <taxon>Poaceae</taxon>
        <taxon>PACMAD clade</taxon>
        <taxon>Panicoideae</taxon>
        <taxon>Andropogonodae</taxon>
        <taxon>Andropogoneae</taxon>
        <taxon>Sorghinae</taxon>
        <taxon>Sorghum</taxon>
    </lineage>
</organism>
<evidence type="ECO:0000313" key="2">
    <source>
        <dbReference type="EMBL" id="KAG0532476.1"/>
    </source>
</evidence>
<feature type="signal peptide" evidence="1">
    <location>
        <begin position="1"/>
        <end position="21"/>
    </location>
</feature>
<feature type="chain" id="PRO_5036816884" evidence="1">
    <location>
        <begin position="22"/>
        <end position="149"/>
    </location>
</feature>
<reference evidence="2" key="1">
    <citation type="journal article" date="2019" name="BMC Genomics">
        <title>A new reference genome for Sorghum bicolor reveals high levels of sequence similarity between sweet and grain genotypes: implications for the genetics of sugar metabolism.</title>
        <authorList>
            <person name="Cooper E.A."/>
            <person name="Brenton Z.W."/>
            <person name="Flinn B.S."/>
            <person name="Jenkins J."/>
            <person name="Shu S."/>
            <person name="Flowers D."/>
            <person name="Luo F."/>
            <person name="Wang Y."/>
            <person name="Xia P."/>
            <person name="Barry K."/>
            <person name="Daum C."/>
            <person name="Lipzen A."/>
            <person name="Yoshinaga Y."/>
            <person name="Schmutz J."/>
            <person name="Saski C."/>
            <person name="Vermerris W."/>
            <person name="Kresovich S."/>
        </authorList>
    </citation>
    <scope>NUCLEOTIDE SEQUENCE</scope>
</reference>
<dbReference type="EMBL" id="CM027683">
    <property type="protein sequence ID" value="KAG0532476.1"/>
    <property type="molecule type" value="Genomic_DNA"/>
</dbReference>
<comment type="caution">
    <text evidence="2">The sequence shown here is derived from an EMBL/GenBank/DDBJ whole genome shotgun (WGS) entry which is preliminary data.</text>
</comment>